<dbReference type="RefSeq" id="WP_213238097.1">
    <property type="nucleotide sequence ID" value="NZ_JAHBCL010000034.1"/>
</dbReference>
<comment type="similarity">
    <text evidence="2">Belongs to the autoinducer-2 exporter (AI-2E) (TC 2.A.86) family.</text>
</comment>
<dbReference type="Proteomes" id="UP000746471">
    <property type="component" value="Unassembled WGS sequence"/>
</dbReference>
<keyword evidence="6 8" id="KW-1133">Transmembrane helix</keyword>
<evidence type="ECO:0000256" key="2">
    <source>
        <dbReference type="ARBA" id="ARBA00009773"/>
    </source>
</evidence>
<dbReference type="PANTHER" id="PTHR21716:SF53">
    <property type="entry name" value="PERMEASE PERM-RELATED"/>
    <property type="match status" value="1"/>
</dbReference>
<feature type="transmembrane region" description="Helical" evidence="8">
    <location>
        <begin position="283"/>
        <end position="303"/>
    </location>
</feature>
<dbReference type="PANTHER" id="PTHR21716">
    <property type="entry name" value="TRANSMEMBRANE PROTEIN"/>
    <property type="match status" value="1"/>
</dbReference>
<evidence type="ECO:0000256" key="3">
    <source>
        <dbReference type="ARBA" id="ARBA00022448"/>
    </source>
</evidence>
<evidence type="ECO:0000313" key="10">
    <source>
        <dbReference type="Proteomes" id="UP000746471"/>
    </source>
</evidence>
<sequence>MNFKDWNIIHFSKLVLIGTTIVLFLTRTPIWDILFKGITPLLYAFIITYILDYLVRYIEKHTRLNRTLSILLTFIIFISLITLVGALIIPRIVSAVNTIIIALGNMDIDLNQIFRQDFNNIYLNEIQQSIINTVTPMVQKITNATGNFVLLIVNKIQQITSGLISFIVSLIISIYMLADKTDLVARIKRFIYANFNDQQASVIFDVSYKAHRIFKAFVIGKLIDSLIIGCLSFVIFTIFHFEFALLIAFIIGLTNMIPYFGPFLGAVPASIITYIAAPDQPILVVWMLIAILVIQQLDGWVIGPYILGDSVGVSAFWIIVAVTVGGATFGVVGMFMGVPTLVLIKTIIEDNIQHKLHKKGYDGLESKNIRAYRKSKSSSKE</sequence>
<feature type="transmembrane region" description="Helical" evidence="8">
    <location>
        <begin position="315"/>
        <end position="344"/>
    </location>
</feature>
<keyword evidence="7 8" id="KW-0472">Membrane</keyword>
<gene>
    <name evidence="9" type="ORF">KHM83_16225</name>
</gene>
<feature type="transmembrane region" description="Helical" evidence="8">
    <location>
        <begin position="7"/>
        <end position="27"/>
    </location>
</feature>
<comment type="caution">
    <text evidence="9">The sequence shown here is derived from an EMBL/GenBank/DDBJ whole genome shotgun (WGS) entry which is preliminary data.</text>
</comment>
<name>A0ABS5PT27_9FIRM</name>
<comment type="subcellular location">
    <subcellularLocation>
        <location evidence="1">Cell membrane</location>
        <topology evidence="1">Multi-pass membrane protein</topology>
    </subcellularLocation>
</comment>
<evidence type="ECO:0000313" key="9">
    <source>
        <dbReference type="EMBL" id="MBS7528236.1"/>
    </source>
</evidence>
<evidence type="ECO:0000256" key="5">
    <source>
        <dbReference type="ARBA" id="ARBA00022692"/>
    </source>
</evidence>
<feature type="transmembrane region" description="Helical" evidence="8">
    <location>
        <begin position="67"/>
        <end position="89"/>
    </location>
</feature>
<proteinExistence type="inferred from homology"/>
<keyword evidence="10" id="KW-1185">Reference proteome</keyword>
<evidence type="ECO:0000256" key="7">
    <source>
        <dbReference type="ARBA" id="ARBA00023136"/>
    </source>
</evidence>
<keyword evidence="4" id="KW-1003">Cell membrane</keyword>
<evidence type="ECO:0000256" key="4">
    <source>
        <dbReference type="ARBA" id="ARBA00022475"/>
    </source>
</evidence>
<feature type="transmembrane region" description="Helical" evidence="8">
    <location>
        <begin position="159"/>
        <end position="178"/>
    </location>
</feature>
<dbReference type="InterPro" id="IPR002549">
    <property type="entry name" value="AI-2E-like"/>
</dbReference>
<keyword evidence="3" id="KW-0813">Transport</keyword>
<accession>A0ABS5PT27</accession>
<protein>
    <submittedName>
        <fullName evidence="9">AI-2E family transporter</fullName>
    </submittedName>
</protein>
<dbReference type="Pfam" id="PF01594">
    <property type="entry name" value="AI-2E_transport"/>
    <property type="match status" value="1"/>
</dbReference>
<feature type="transmembrane region" description="Helical" evidence="8">
    <location>
        <begin position="33"/>
        <end position="55"/>
    </location>
</feature>
<evidence type="ECO:0000256" key="1">
    <source>
        <dbReference type="ARBA" id="ARBA00004651"/>
    </source>
</evidence>
<keyword evidence="5 8" id="KW-0812">Transmembrane</keyword>
<feature type="transmembrane region" description="Helical" evidence="8">
    <location>
        <begin position="222"/>
        <end position="251"/>
    </location>
</feature>
<evidence type="ECO:0000256" key="8">
    <source>
        <dbReference type="SAM" id="Phobius"/>
    </source>
</evidence>
<organism evidence="9 10">
    <name type="scientific">Fusibacter paucivorans</name>
    <dbReference type="NCBI Taxonomy" id="76009"/>
    <lineage>
        <taxon>Bacteria</taxon>
        <taxon>Bacillati</taxon>
        <taxon>Bacillota</taxon>
        <taxon>Clostridia</taxon>
        <taxon>Eubacteriales</taxon>
        <taxon>Eubacteriales Family XII. Incertae Sedis</taxon>
        <taxon>Fusibacter</taxon>
    </lineage>
</organism>
<reference evidence="9 10" key="1">
    <citation type="submission" date="2021-05" db="EMBL/GenBank/DDBJ databases">
        <title>Fusibacter ferrireducens sp. nov., an anaerobic, sulfur- and Fe-reducing bacterium isolated from the mangrove sediment.</title>
        <authorList>
            <person name="Qiu D."/>
        </authorList>
    </citation>
    <scope>NUCLEOTIDE SEQUENCE [LARGE SCALE GENOMIC DNA]</scope>
    <source>
        <strain evidence="9 10">DSM 12116</strain>
    </source>
</reference>
<dbReference type="EMBL" id="JAHBCL010000034">
    <property type="protein sequence ID" value="MBS7528236.1"/>
    <property type="molecule type" value="Genomic_DNA"/>
</dbReference>
<evidence type="ECO:0000256" key="6">
    <source>
        <dbReference type="ARBA" id="ARBA00022989"/>
    </source>
</evidence>